<dbReference type="PROSITE" id="PS00018">
    <property type="entry name" value="EF_HAND_1"/>
    <property type="match status" value="1"/>
</dbReference>
<feature type="domain" description="EF-hand" evidence="1">
    <location>
        <begin position="1020"/>
        <end position="1045"/>
    </location>
</feature>
<reference evidence="2 3" key="1">
    <citation type="submission" date="2022-09" db="EMBL/GenBank/DDBJ databases">
        <authorList>
            <person name="Han X.L."/>
            <person name="Wang Q."/>
            <person name="Lu T."/>
        </authorList>
    </citation>
    <scope>NUCLEOTIDE SEQUENCE [LARGE SCALE GENOMIC DNA]</scope>
    <source>
        <strain evidence="2 3">WQ 127069</strain>
    </source>
</reference>
<gene>
    <name evidence="2" type="ORF">OB236_19725</name>
</gene>
<protein>
    <submittedName>
        <fullName evidence="2">Cadherin-like beta sandwich domain-containing protein</fullName>
    </submittedName>
</protein>
<evidence type="ECO:0000259" key="1">
    <source>
        <dbReference type="PROSITE" id="PS50222"/>
    </source>
</evidence>
<sequence>MIRIRIAKQLRQSPKLLLTILAISLLSVFYGFHNMVMASGIWTSQTSNATITGQLQNVAFGGGKWLAVDPVSSEIVSSADGITWVKQAVPFIPNDAVYTGTQWVAVGSNAANIMTSPTGNSGTWIQQASGTVNDLYAVAYSGSRIVAVGKGGVITTSTDGISWSSQTKGSQDLNRVLYGGGKFIAAGSAGTIYSSSDGITWTLQTSGTTNDLWGGAYGSSLFIAVGSSGTLLTSPDGATWTSRAVPNGSAGINGAAYGTGKFVAAGDNGKIISSSDGVTWTNETSNTTKFFNAVAYGQSQFVAVGQEGWMESQALSTNANLSNLTLSQGSLSPPFAAGTISYTSAVAHAVSSIEVTAIIADSNATVKLNGSAAASGSAVTIPLNIGSNTITILVTAQDGTTQKTYTVTVNRAASSNADLSNLIVDQGTLTPVFESGTISYTNDVAHPVSSLNVTPIIADSTATLKVNGTAATSGSPVNLPITVGSNTITIVVTAQDGTTQKIYTVLVNRAASSNADLSNLIVDQGTLTPAFASGIISYTNDVGYLVSSLNVTPTIADNTAALKVNGNTVTSGSGVTIPLNVGANTITVEVTAQDNSTKTYTVTVNRAAPSNNADLSNLILDQGSLSPVFASGIISYTNDVGYLVSSLNVTPTIADNKATLKVNGNAATSGNAVTVPLNVGANTVIVVVTAQDNSTRTYTVTVNRAAPSNNADLSNLMLDQGSLSPVFASGIISYTNDVGYLVSSLNVTPTIADNKATLKVNGNAATSGNAVTVPLNVGANTVTVVVTAQDNSTKTYTVTVSRAASNNADLSSLSLSTGTLNPAFSSGTTSYAASVMNSVYSVQVFAVPVDSQARYEIIADGTTVTGAVYLNHIGSNTVSVKVTAPDHVSSKTYTIDVNKQGLGVADISTITYMNKILQRTSNSYHLDVGYEIKSVDLSVVLSDPNASFSVTGATYTANSILVSNLATGTRSLTIVVTTHDGQQKSFEVTINRSAQPSLGYVDLNGDGKITVEDVSHFSTHMFDINQDGKIDSDDMRFMLLQILPIIIK</sequence>
<evidence type="ECO:0000313" key="2">
    <source>
        <dbReference type="EMBL" id="MCU6794338.1"/>
    </source>
</evidence>
<comment type="caution">
    <text evidence="2">The sequence shown here is derived from an EMBL/GenBank/DDBJ whole genome shotgun (WGS) entry which is preliminary data.</text>
</comment>
<dbReference type="Pfam" id="PF13202">
    <property type="entry name" value="EF-hand_5"/>
    <property type="match status" value="2"/>
</dbReference>
<dbReference type="Proteomes" id="UP001652445">
    <property type="component" value="Unassembled WGS sequence"/>
</dbReference>
<dbReference type="PANTHER" id="PTHR14776">
    <property type="entry name" value="CADHERIN-LIKE AND PC-ESTERASE DOMAIN-CONTAINING PROTEIN 1"/>
    <property type="match status" value="1"/>
</dbReference>
<name>A0ABT2UI95_9BACL</name>
<dbReference type="InterPro" id="IPR036439">
    <property type="entry name" value="Dockerin_dom_sf"/>
</dbReference>
<dbReference type="PROSITE" id="PS50222">
    <property type="entry name" value="EF_HAND_2"/>
    <property type="match status" value="1"/>
</dbReference>
<dbReference type="InterPro" id="IPR025883">
    <property type="entry name" value="Cadherin-like_domain"/>
</dbReference>
<proteinExistence type="predicted"/>
<dbReference type="Gene3D" id="2.60.40.2340">
    <property type="match status" value="1"/>
</dbReference>
<dbReference type="Pfam" id="PF12733">
    <property type="entry name" value="Cadherin-like"/>
    <property type="match status" value="7"/>
</dbReference>
<dbReference type="PANTHER" id="PTHR14776:SF1">
    <property type="entry name" value="CADHERIN-LIKE AND PC-ESTERASE DOMAIN-CONTAINING PROTEIN 1"/>
    <property type="match status" value="1"/>
</dbReference>
<accession>A0ABT2UI95</accession>
<dbReference type="InterPro" id="IPR002048">
    <property type="entry name" value="EF_hand_dom"/>
</dbReference>
<dbReference type="InterPro" id="IPR018247">
    <property type="entry name" value="EF_Hand_1_Ca_BS"/>
</dbReference>
<dbReference type="RefSeq" id="WP_262685504.1">
    <property type="nucleotide sequence ID" value="NZ_JAOQIO010000084.1"/>
</dbReference>
<dbReference type="EMBL" id="JAOQIO010000084">
    <property type="protein sequence ID" value="MCU6794338.1"/>
    <property type="molecule type" value="Genomic_DNA"/>
</dbReference>
<dbReference type="Gene3D" id="1.10.1330.10">
    <property type="entry name" value="Dockerin domain"/>
    <property type="match status" value="1"/>
</dbReference>
<organism evidence="2 3">
    <name type="scientific">Paenibacillus baimaensis</name>
    <dbReference type="NCBI Taxonomy" id="2982185"/>
    <lineage>
        <taxon>Bacteria</taxon>
        <taxon>Bacillati</taxon>
        <taxon>Bacillota</taxon>
        <taxon>Bacilli</taxon>
        <taxon>Bacillales</taxon>
        <taxon>Paenibacillaceae</taxon>
        <taxon>Paenibacillus</taxon>
    </lineage>
</organism>
<keyword evidence="3" id="KW-1185">Reference proteome</keyword>
<dbReference type="SUPFAM" id="SSF110296">
    <property type="entry name" value="Oligoxyloglucan reducing end-specific cellobiohydrolase"/>
    <property type="match status" value="1"/>
</dbReference>
<evidence type="ECO:0000313" key="3">
    <source>
        <dbReference type="Proteomes" id="UP001652445"/>
    </source>
</evidence>